<evidence type="ECO:0000313" key="3">
    <source>
        <dbReference type="Proteomes" id="UP001623661"/>
    </source>
</evidence>
<dbReference type="Proteomes" id="UP001623661">
    <property type="component" value="Unassembled WGS sequence"/>
</dbReference>
<comment type="caution">
    <text evidence="2">The sequence shown here is derived from an EMBL/GenBank/DDBJ whole genome shotgun (WGS) entry which is preliminary data.</text>
</comment>
<name>A0ABW8TSJ1_9CLOT</name>
<dbReference type="RefSeq" id="WP_406764208.1">
    <property type="nucleotide sequence ID" value="NZ_JBJHZY010000001.1"/>
</dbReference>
<evidence type="ECO:0000256" key="1">
    <source>
        <dbReference type="SAM" id="MobiDB-lite"/>
    </source>
</evidence>
<reference evidence="2 3" key="1">
    <citation type="submission" date="2024-11" db="EMBL/GenBank/DDBJ databases">
        <authorList>
            <person name="Heng Y.C."/>
            <person name="Lim A.C.H."/>
            <person name="Lee J.K.Y."/>
            <person name="Kittelmann S."/>
        </authorList>
    </citation>
    <scope>NUCLEOTIDE SEQUENCE [LARGE SCALE GENOMIC DNA]</scope>
    <source>
        <strain evidence="2 3">WILCCON 0202</strain>
    </source>
</reference>
<protein>
    <recommendedName>
        <fullName evidence="4">Spore coat protein GerQ</fullName>
    </recommendedName>
</protein>
<keyword evidence="3" id="KW-1185">Reference proteome</keyword>
<gene>
    <name evidence="2" type="ORF">ACJDUH_05775</name>
</gene>
<feature type="region of interest" description="Disordered" evidence="1">
    <location>
        <begin position="51"/>
        <end position="99"/>
    </location>
</feature>
<dbReference type="EMBL" id="JBJHZY010000001">
    <property type="protein sequence ID" value="MFL0267608.1"/>
    <property type="molecule type" value="Genomic_DNA"/>
</dbReference>
<sequence>MISDFYEDCPFRFAQNSQMTPGYIPVPSQYRPMFETGPTGMPIFTAGMPQMQGGNSTMPLNPHTPIPQNPNTPQGPGGSTAIPPFPGPAQTPGTNIPGQNFQDNFEMAPGSPIQQDINYTQGYLRTQIGKRMLVSFLIGTSTYQDRTGVLEKVGISYIILKEPEGTELLCDIYSIKFVRIFTTSAQ</sequence>
<proteinExistence type="predicted"/>
<organism evidence="2 3">
    <name type="scientific">Candidatus Clostridium radicumherbarum</name>
    <dbReference type="NCBI Taxonomy" id="3381662"/>
    <lineage>
        <taxon>Bacteria</taxon>
        <taxon>Bacillati</taxon>
        <taxon>Bacillota</taxon>
        <taxon>Clostridia</taxon>
        <taxon>Eubacteriales</taxon>
        <taxon>Clostridiaceae</taxon>
        <taxon>Clostridium</taxon>
    </lineage>
</organism>
<evidence type="ECO:0008006" key="4">
    <source>
        <dbReference type="Google" id="ProtNLM"/>
    </source>
</evidence>
<evidence type="ECO:0000313" key="2">
    <source>
        <dbReference type="EMBL" id="MFL0267608.1"/>
    </source>
</evidence>
<accession>A0ABW8TSJ1</accession>